<proteinExistence type="predicted"/>
<dbReference type="Proteomes" id="UP000749309">
    <property type="component" value="Unassembled WGS sequence"/>
</dbReference>
<reference evidence="1" key="1">
    <citation type="submission" date="2020-03" db="EMBL/GenBank/DDBJ databases">
        <title>Whole Genome Sequence of Trichophyton interdigitale from India.</title>
        <authorList>
            <person name="Kumar P."/>
        </authorList>
    </citation>
    <scope>NUCLEOTIDE SEQUENCE</scope>
    <source>
        <strain evidence="1">UCMS-IGIB-CI14</strain>
    </source>
</reference>
<protein>
    <submittedName>
        <fullName evidence="1">Nucleotidase</fullName>
    </submittedName>
</protein>
<evidence type="ECO:0000313" key="1">
    <source>
        <dbReference type="EMBL" id="KAF3895551.1"/>
    </source>
</evidence>
<dbReference type="InterPro" id="IPR006179">
    <property type="entry name" value="5_nucleotidase/apyrase"/>
</dbReference>
<name>A0A9P4YHZ9_9EURO</name>
<sequence length="152" mass="16962">MGQTEDITLLHFNDVYHISNAEQVARFATVLANPQYITQDVSVPDHQLRLFSGDVFSPSLEASVLRGGHIPTILNAMKIDVACYGNHDFDFGEDRLVELSKITKFPWMLTNVLRRDSQSTQGRNDRLLALAREYVIREVGGLKVGFIGLAGT</sequence>
<dbReference type="Gene3D" id="3.60.21.10">
    <property type="match status" value="1"/>
</dbReference>
<gene>
    <name evidence="1" type="ORF">GY632_3220</name>
</gene>
<dbReference type="AlphaFoldDB" id="A0A9P4YHZ9"/>
<dbReference type="InterPro" id="IPR029052">
    <property type="entry name" value="Metallo-depent_PP-like"/>
</dbReference>
<accession>A0A9P4YHZ9</accession>
<dbReference type="GO" id="GO:0009166">
    <property type="term" value="P:nucleotide catabolic process"/>
    <property type="evidence" value="ECO:0007669"/>
    <property type="project" value="InterPro"/>
</dbReference>
<organism evidence="1 2">
    <name type="scientific">Trichophyton interdigitale</name>
    <dbReference type="NCBI Taxonomy" id="101480"/>
    <lineage>
        <taxon>Eukaryota</taxon>
        <taxon>Fungi</taxon>
        <taxon>Dikarya</taxon>
        <taxon>Ascomycota</taxon>
        <taxon>Pezizomycotina</taxon>
        <taxon>Eurotiomycetes</taxon>
        <taxon>Eurotiomycetidae</taxon>
        <taxon>Onygenales</taxon>
        <taxon>Arthrodermataceae</taxon>
        <taxon>Trichophyton</taxon>
    </lineage>
</organism>
<dbReference type="SUPFAM" id="SSF56300">
    <property type="entry name" value="Metallo-dependent phosphatases"/>
    <property type="match status" value="1"/>
</dbReference>
<dbReference type="PANTHER" id="PTHR11575">
    <property type="entry name" value="5'-NUCLEOTIDASE-RELATED"/>
    <property type="match status" value="1"/>
</dbReference>
<evidence type="ECO:0000313" key="2">
    <source>
        <dbReference type="Proteomes" id="UP000749309"/>
    </source>
</evidence>
<dbReference type="PANTHER" id="PTHR11575:SF41">
    <property type="entry name" value="PUTATIVE (AFU_ORTHOLOGUE AFUA_1G01160)-RELATED"/>
    <property type="match status" value="1"/>
</dbReference>
<dbReference type="EMBL" id="JAAQVJ010000089">
    <property type="protein sequence ID" value="KAF3895551.1"/>
    <property type="molecule type" value="Genomic_DNA"/>
</dbReference>
<dbReference type="GO" id="GO:0016787">
    <property type="term" value="F:hydrolase activity"/>
    <property type="evidence" value="ECO:0007669"/>
    <property type="project" value="InterPro"/>
</dbReference>
<comment type="caution">
    <text evidence="1">The sequence shown here is derived from an EMBL/GenBank/DDBJ whole genome shotgun (WGS) entry which is preliminary data.</text>
</comment>